<organism evidence="2 3">
    <name type="scientific">Ferrigenium kumadai</name>
    <dbReference type="NCBI Taxonomy" id="1682490"/>
    <lineage>
        <taxon>Bacteria</taxon>
        <taxon>Pseudomonadati</taxon>
        <taxon>Pseudomonadota</taxon>
        <taxon>Betaproteobacteria</taxon>
        <taxon>Nitrosomonadales</taxon>
        <taxon>Gallionellaceae</taxon>
        <taxon>Ferrigenium</taxon>
    </lineage>
</organism>
<gene>
    <name evidence="2" type="ORF">FGKAn22_11500</name>
</gene>
<dbReference type="AlphaFoldDB" id="A0AAN1SZ58"/>
<feature type="compositionally biased region" description="Polar residues" evidence="1">
    <location>
        <begin position="1"/>
        <end position="16"/>
    </location>
</feature>
<protein>
    <submittedName>
        <fullName evidence="2">Uncharacterized protein</fullName>
    </submittedName>
</protein>
<feature type="region of interest" description="Disordered" evidence="1">
    <location>
        <begin position="1"/>
        <end position="30"/>
    </location>
</feature>
<evidence type="ECO:0000256" key="1">
    <source>
        <dbReference type="SAM" id="MobiDB-lite"/>
    </source>
</evidence>
<dbReference type="EMBL" id="AP019536">
    <property type="protein sequence ID" value="BBI99457.1"/>
    <property type="molecule type" value="Genomic_DNA"/>
</dbReference>
<dbReference type="RefSeq" id="WP_212787032.1">
    <property type="nucleotide sequence ID" value="NZ_AP019536.1"/>
</dbReference>
<accession>A0AAN1SZ58</accession>
<dbReference type="KEGG" id="fku:FGKAn22_11500"/>
<keyword evidence="3" id="KW-1185">Reference proteome</keyword>
<sequence length="76" mass="8531">MDNPETPETGQLQDISEPQPAHQAGRKKRANMHEGIGVWVDVCACEAEPYWAELADEMGVDLSDYEDEYKPPKQGK</sequence>
<reference evidence="2 3" key="1">
    <citation type="submission" date="2019-03" db="EMBL/GenBank/DDBJ databases">
        <title>Complete genome sequence of Ferrigenium kumadai strain An22, a microaerophilic iron-oxidizing bacterium isolated from a paddy field soil.</title>
        <authorList>
            <person name="Watanabe T."/>
            <person name="Asakawa S."/>
        </authorList>
    </citation>
    <scope>NUCLEOTIDE SEQUENCE [LARGE SCALE GENOMIC DNA]</scope>
    <source>
        <strain evidence="2 3">An22</strain>
    </source>
</reference>
<dbReference type="Proteomes" id="UP001319121">
    <property type="component" value="Chromosome"/>
</dbReference>
<evidence type="ECO:0000313" key="3">
    <source>
        <dbReference type="Proteomes" id="UP001319121"/>
    </source>
</evidence>
<name>A0AAN1SZ58_9PROT</name>
<proteinExistence type="predicted"/>
<evidence type="ECO:0000313" key="2">
    <source>
        <dbReference type="EMBL" id="BBI99457.1"/>
    </source>
</evidence>